<dbReference type="RefSeq" id="XP_013381898.1">
    <property type="nucleotide sequence ID" value="XM_013526444.1"/>
</dbReference>
<protein>
    <submittedName>
        <fullName evidence="3 4">Uncharacterized protein LOC106152736</fullName>
    </submittedName>
</protein>
<sequence length="208" mass="22854">MIKQKIHEDDAMGFSESPTCTTTCMKTVTPVPLQTTNNNDKQEMESENYAILNITNEERTITGSGLSSKPYSIEPIKTSTDTDSQNYVTSPGQISADIKIEELGKLGVYSPPYKSTTFPFPIVKEIKSKQRLSKPQVIMGSISCLINPLCGAFSLLLLCTSTRLKTSERNLRHSKRLQVASFLIGLLGICCTLAALGIVLALRYNDVI</sequence>
<keyword evidence="1" id="KW-0472">Membrane</keyword>
<feature type="transmembrane region" description="Helical" evidence="1">
    <location>
        <begin position="179"/>
        <end position="202"/>
    </location>
</feature>
<name>A0A1S3H9U9_LINAN</name>
<keyword evidence="1" id="KW-0812">Transmembrane</keyword>
<organism evidence="4">
    <name type="scientific">Lingula anatina</name>
    <name type="common">Brachiopod</name>
    <name type="synonym">Lingula unguis</name>
    <dbReference type="NCBI Taxonomy" id="7574"/>
    <lineage>
        <taxon>Eukaryota</taxon>
        <taxon>Metazoa</taxon>
        <taxon>Spiralia</taxon>
        <taxon>Lophotrochozoa</taxon>
        <taxon>Brachiopoda</taxon>
        <taxon>Linguliformea</taxon>
        <taxon>Lingulata</taxon>
        <taxon>Lingulida</taxon>
        <taxon>Linguloidea</taxon>
        <taxon>Lingulidae</taxon>
        <taxon>Lingula</taxon>
    </lineage>
</organism>
<dbReference type="Proteomes" id="UP000085678">
    <property type="component" value="Unplaced"/>
</dbReference>
<evidence type="ECO:0000256" key="1">
    <source>
        <dbReference type="SAM" id="Phobius"/>
    </source>
</evidence>
<evidence type="ECO:0000313" key="4">
    <source>
        <dbReference type="RefSeq" id="XP_013381899.1"/>
    </source>
</evidence>
<dbReference type="KEGG" id="lak:106152736"/>
<reference evidence="4" key="1">
    <citation type="submission" date="2023-09" db="UniProtKB">
        <authorList>
            <consortium name="RefSeq"/>
        </authorList>
    </citation>
    <scope>IDENTIFICATION</scope>
    <source>
        <tissue evidence="3 4">Gonads</tissue>
    </source>
</reference>
<accession>A0A1S3H9U9</accession>
<evidence type="ECO:0000313" key="2">
    <source>
        <dbReference type="Proteomes" id="UP000085678"/>
    </source>
</evidence>
<keyword evidence="1" id="KW-1133">Transmembrane helix</keyword>
<proteinExistence type="predicted"/>
<gene>
    <name evidence="3 4" type="primary">LOC106152736</name>
</gene>
<evidence type="ECO:0000313" key="3">
    <source>
        <dbReference type="RefSeq" id="XP_013381898.1"/>
    </source>
</evidence>
<keyword evidence="2" id="KW-1185">Reference proteome</keyword>
<dbReference type="RefSeq" id="XP_013381899.1">
    <property type="nucleotide sequence ID" value="XM_013526445.2"/>
</dbReference>
<dbReference type="AlphaFoldDB" id="A0A1S3H9U9"/>
<feature type="transmembrane region" description="Helical" evidence="1">
    <location>
        <begin position="137"/>
        <end position="158"/>
    </location>
</feature>
<dbReference type="GeneID" id="106152736"/>